<dbReference type="OrthoDB" id="6588859at2759"/>
<name>A0A9P0HRL7_NEZVI</name>
<dbReference type="AlphaFoldDB" id="A0A9P0HRL7"/>
<evidence type="ECO:0000256" key="3">
    <source>
        <dbReference type="ARBA" id="ARBA00022833"/>
    </source>
</evidence>
<keyword evidence="1" id="KW-0479">Metal-binding</keyword>
<dbReference type="EMBL" id="OV725083">
    <property type="protein sequence ID" value="CAH1406775.1"/>
    <property type="molecule type" value="Genomic_DNA"/>
</dbReference>
<dbReference type="PANTHER" id="PTHR46600:SF11">
    <property type="entry name" value="THAP DOMAIN-CONTAINING PROTEIN 10"/>
    <property type="match status" value="1"/>
</dbReference>
<evidence type="ECO:0000259" key="7">
    <source>
        <dbReference type="PROSITE" id="PS50950"/>
    </source>
</evidence>
<proteinExistence type="predicted"/>
<dbReference type="SMART" id="SM00980">
    <property type="entry name" value="THAP"/>
    <property type="match status" value="1"/>
</dbReference>
<dbReference type="InterPro" id="IPR006612">
    <property type="entry name" value="THAP_Znf"/>
</dbReference>
<evidence type="ECO:0000256" key="5">
    <source>
        <dbReference type="PROSITE-ProRule" id="PRU00309"/>
    </source>
</evidence>
<evidence type="ECO:0000256" key="2">
    <source>
        <dbReference type="ARBA" id="ARBA00022771"/>
    </source>
</evidence>
<protein>
    <recommendedName>
        <fullName evidence="7">THAP-type domain-containing protein</fullName>
    </recommendedName>
</protein>
<keyword evidence="2 5" id="KW-0863">Zinc-finger</keyword>
<dbReference type="SMART" id="SM00692">
    <property type="entry name" value="DM3"/>
    <property type="match status" value="1"/>
</dbReference>
<feature type="region of interest" description="Disordered" evidence="6">
    <location>
        <begin position="214"/>
        <end position="233"/>
    </location>
</feature>
<reference evidence="8" key="1">
    <citation type="submission" date="2022-01" db="EMBL/GenBank/DDBJ databases">
        <authorList>
            <person name="King R."/>
        </authorList>
    </citation>
    <scope>NUCLEOTIDE SEQUENCE</scope>
</reference>
<dbReference type="SUPFAM" id="SSF57716">
    <property type="entry name" value="Glucocorticoid receptor-like (DNA-binding domain)"/>
    <property type="match status" value="1"/>
</dbReference>
<dbReference type="Pfam" id="PF05485">
    <property type="entry name" value="THAP"/>
    <property type="match status" value="1"/>
</dbReference>
<accession>A0A9P0HRL7</accession>
<gene>
    <name evidence="8" type="ORF">NEZAVI_LOCUS14643</name>
</gene>
<organism evidence="8 9">
    <name type="scientific">Nezara viridula</name>
    <name type="common">Southern green stink bug</name>
    <name type="synonym">Cimex viridulus</name>
    <dbReference type="NCBI Taxonomy" id="85310"/>
    <lineage>
        <taxon>Eukaryota</taxon>
        <taxon>Metazoa</taxon>
        <taxon>Ecdysozoa</taxon>
        <taxon>Arthropoda</taxon>
        <taxon>Hexapoda</taxon>
        <taxon>Insecta</taxon>
        <taxon>Pterygota</taxon>
        <taxon>Neoptera</taxon>
        <taxon>Paraneoptera</taxon>
        <taxon>Hemiptera</taxon>
        <taxon>Heteroptera</taxon>
        <taxon>Panheteroptera</taxon>
        <taxon>Pentatomomorpha</taxon>
        <taxon>Pentatomoidea</taxon>
        <taxon>Pentatomidae</taxon>
        <taxon>Pentatominae</taxon>
        <taxon>Nezara</taxon>
    </lineage>
</organism>
<dbReference type="InterPro" id="IPR026516">
    <property type="entry name" value="THAP1/10"/>
</dbReference>
<keyword evidence="3" id="KW-0862">Zinc</keyword>
<feature type="compositionally biased region" description="Basic and acidic residues" evidence="6">
    <location>
        <begin position="214"/>
        <end position="227"/>
    </location>
</feature>
<evidence type="ECO:0000313" key="8">
    <source>
        <dbReference type="EMBL" id="CAH1406775.1"/>
    </source>
</evidence>
<evidence type="ECO:0000256" key="4">
    <source>
        <dbReference type="ARBA" id="ARBA00023125"/>
    </source>
</evidence>
<dbReference type="GO" id="GO:0043565">
    <property type="term" value="F:sequence-specific DNA binding"/>
    <property type="evidence" value="ECO:0007669"/>
    <property type="project" value="InterPro"/>
</dbReference>
<keyword evidence="9" id="KW-1185">Reference proteome</keyword>
<dbReference type="Proteomes" id="UP001152798">
    <property type="component" value="Chromosome 7"/>
</dbReference>
<evidence type="ECO:0000313" key="9">
    <source>
        <dbReference type="Proteomes" id="UP001152798"/>
    </source>
</evidence>
<dbReference type="InterPro" id="IPR038441">
    <property type="entry name" value="THAP_Znf_sf"/>
</dbReference>
<evidence type="ECO:0000256" key="6">
    <source>
        <dbReference type="SAM" id="MobiDB-lite"/>
    </source>
</evidence>
<dbReference type="PANTHER" id="PTHR46600">
    <property type="entry name" value="THAP DOMAIN-CONTAINING"/>
    <property type="match status" value="1"/>
</dbReference>
<feature type="domain" description="THAP-type" evidence="7">
    <location>
        <begin position="1"/>
        <end position="88"/>
    </location>
</feature>
<keyword evidence="4 5" id="KW-0238">DNA-binding</keyword>
<dbReference type="Gene3D" id="6.20.210.20">
    <property type="entry name" value="THAP domain"/>
    <property type="match status" value="1"/>
</dbReference>
<evidence type="ECO:0000256" key="1">
    <source>
        <dbReference type="ARBA" id="ARBA00022723"/>
    </source>
</evidence>
<dbReference type="PROSITE" id="PS50950">
    <property type="entry name" value="ZF_THAP"/>
    <property type="match status" value="1"/>
</dbReference>
<sequence>MSGKTCAVGICKNSGKCPNISFHRFPRDKKLRKIWILKCRREDQFNPDSSRICSVHFKPEEFERDFQGELLGSRLKAILKPNVIPTLNLKDGGVNITVSTRQKRMLDKNEKEEHNQLVNSSLEIPSKSSEMPGSVCSISSCDKAPNFEDAIEAKIQNRLPKLLKRDCIPSLNIKPEKNLNVNVGDSKKTRLERAAKRNQKEFLKRILEAEKEQDYEPENVKLKNKPDDMDESGMDMDQNDERGMNNIRFGEEDFSIHLFKGANSICRIIIR</sequence>
<dbReference type="GO" id="GO:0008270">
    <property type="term" value="F:zinc ion binding"/>
    <property type="evidence" value="ECO:0007669"/>
    <property type="project" value="UniProtKB-KW"/>
</dbReference>